<accession>A0ABV2Q4C3</accession>
<protein>
    <submittedName>
        <fullName evidence="2">Transcriptional regulator with XRE-family HTH domain</fullName>
    </submittedName>
</protein>
<dbReference type="RefSeq" id="WP_354441624.1">
    <property type="nucleotide sequence ID" value="NZ_JBEPSH010000002.1"/>
</dbReference>
<evidence type="ECO:0000313" key="2">
    <source>
        <dbReference type="EMBL" id="MET4575869.1"/>
    </source>
</evidence>
<gene>
    <name evidence="2" type="ORF">ABIE13_000969</name>
</gene>
<keyword evidence="3" id="KW-1185">Reference proteome</keyword>
<dbReference type="InterPro" id="IPR010982">
    <property type="entry name" value="Lambda_DNA-bd_dom_sf"/>
</dbReference>
<dbReference type="EMBL" id="JBEPSH010000002">
    <property type="protein sequence ID" value="MET4575869.1"/>
    <property type="molecule type" value="Genomic_DNA"/>
</dbReference>
<feature type="region of interest" description="Disordered" evidence="1">
    <location>
        <begin position="98"/>
        <end position="126"/>
    </location>
</feature>
<feature type="compositionally biased region" description="Basic residues" evidence="1">
    <location>
        <begin position="99"/>
        <end position="108"/>
    </location>
</feature>
<reference evidence="2 3" key="1">
    <citation type="submission" date="2024-06" db="EMBL/GenBank/DDBJ databases">
        <title>Sorghum-associated microbial communities from plants grown in Nebraska, USA.</title>
        <authorList>
            <person name="Schachtman D."/>
        </authorList>
    </citation>
    <scope>NUCLEOTIDE SEQUENCE [LARGE SCALE GENOMIC DNA]</scope>
    <source>
        <strain evidence="2 3">2709</strain>
    </source>
</reference>
<dbReference type="Gene3D" id="1.10.260.40">
    <property type="entry name" value="lambda repressor-like DNA-binding domains"/>
    <property type="match status" value="1"/>
</dbReference>
<organism evidence="2 3">
    <name type="scientific">Ottowia thiooxydans</name>
    <dbReference type="NCBI Taxonomy" id="219182"/>
    <lineage>
        <taxon>Bacteria</taxon>
        <taxon>Pseudomonadati</taxon>
        <taxon>Pseudomonadota</taxon>
        <taxon>Betaproteobacteria</taxon>
        <taxon>Burkholderiales</taxon>
        <taxon>Comamonadaceae</taxon>
        <taxon>Ottowia</taxon>
    </lineage>
</organism>
<name>A0ABV2Q4C3_9BURK</name>
<evidence type="ECO:0000313" key="3">
    <source>
        <dbReference type="Proteomes" id="UP001549320"/>
    </source>
</evidence>
<proteinExistence type="predicted"/>
<sequence>MPKRSQAIDAMPSAVLAHLRALGENLSIARKRRREPLASWAQRIGVSEPTLMRMEKGDPSVSMGVYATALWLMGRAQVLPECASPEFDLGALEDSVRAAKTRSVRKRPSLYGPAAGSEADTGSGEP</sequence>
<dbReference type="SUPFAM" id="SSF47413">
    <property type="entry name" value="lambda repressor-like DNA-binding domains"/>
    <property type="match status" value="1"/>
</dbReference>
<comment type="caution">
    <text evidence="2">The sequence shown here is derived from an EMBL/GenBank/DDBJ whole genome shotgun (WGS) entry which is preliminary data.</text>
</comment>
<evidence type="ECO:0000256" key="1">
    <source>
        <dbReference type="SAM" id="MobiDB-lite"/>
    </source>
</evidence>
<dbReference type="Proteomes" id="UP001549320">
    <property type="component" value="Unassembled WGS sequence"/>
</dbReference>